<organism evidence="4">
    <name type="scientific">bioreactor metagenome</name>
    <dbReference type="NCBI Taxonomy" id="1076179"/>
    <lineage>
        <taxon>unclassified sequences</taxon>
        <taxon>metagenomes</taxon>
        <taxon>ecological metagenomes</taxon>
    </lineage>
</organism>
<evidence type="ECO:0000256" key="1">
    <source>
        <dbReference type="ARBA" id="ARBA00023002"/>
    </source>
</evidence>
<evidence type="ECO:0000259" key="3">
    <source>
        <dbReference type="Pfam" id="PF25137"/>
    </source>
</evidence>
<comment type="caution">
    <text evidence="4">The sequence shown here is derived from an EMBL/GenBank/DDBJ whole genome shotgun (WGS) entry which is preliminary data.</text>
</comment>
<evidence type="ECO:0000313" key="4">
    <source>
        <dbReference type="EMBL" id="MPL81312.1"/>
    </source>
</evidence>
<dbReference type="GO" id="GO:0046872">
    <property type="term" value="F:metal ion binding"/>
    <property type="evidence" value="ECO:0007669"/>
    <property type="project" value="InterPro"/>
</dbReference>
<dbReference type="CDD" id="cd08187">
    <property type="entry name" value="BDH"/>
    <property type="match status" value="1"/>
</dbReference>
<dbReference type="PROSITE" id="PS00913">
    <property type="entry name" value="ADH_IRON_1"/>
    <property type="match status" value="1"/>
</dbReference>
<name>A0A644UR91_9ZZZZ</name>
<gene>
    <name evidence="4" type="primary">yqhD_3</name>
    <name evidence="4" type="ORF">SDC9_27227</name>
</gene>
<dbReference type="GO" id="GO:0005829">
    <property type="term" value="C:cytosol"/>
    <property type="evidence" value="ECO:0007669"/>
    <property type="project" value="TreeGrafter"/>
</dbReference>
<reference evidence="4" key="1">
    <citation type="submission" date="2019-08" db="EMBL/GenBank/DDBJ databases">
        <authorList>
            <person name="Kucharzyk K."/>
            <person name="Murdoch R.W."/>
            <person name="Higgins S."/>
            <person name="Loffler F."/>
        </authorList>
    </citation>
    <scope>NUCLEOTIDE SEQUENCE</scope>
</reference>
<dbReference type="PANTHER" id="PTHR43633">
    <property type="entry name" value="ALCOHOL DEHYDROGENASE YQHD"/>
    <property type="match status" value="1"/>
</dbReference>
<dbReference type="InterPro" id="IPR044731">
    <property type="entry name" value="BDH-like"/>
</dbReference>
<feature type="domain" description="Fe-containing alcohol dehydrogenase-like C-terminal" evidence="3">
    <location>
        <begin position="189"/>
        <end position="382"/>
    </location>
</feature>
<dbReference type="Pfam" id="PF00465">
    <property type="entry name" value="Fe-ADH"/>
    <property type="match status" value="1"/>
</dbReference>
<dbReference type="Gene3D" id="1.20.1090.10">
    <property type="entry name" value="Dehydroquinate synthase-like - alpha domain"/>
    <property type="match status" value="1"/>
</dbReference>
<dbReference type="AlphaFoldDB" id="A0A644UR91"/>
<protein>
    <submittedName>
        <fullName evidence="4">Alcohol dehydrogenase YqhD</fullName>
        <ecNumber evidence="4">1.1.1.-</ecNumber>
    </submittedName>
</protein>
<keyword evidence="1 4" id="KW-0560">Oxidoreductase</keyword>
<dbReference type="GO" id="GO:0008106">
    <property type="term" value="F:alcohol dehydrogenase (NADP+) activity"/>
    <property type="evidence" value="ECO:0007669"/>
    <property type="project" value="TreeGrafter"/>
</dbReference>
<accession>A0A644UR91</accession>
<dbReference type="PANTHER" id="PTHR43633:SF1">
    <property type="entry name" value="ALCOHOL DEHYDROGENASE YQHD"/>
    <property type="match status" value="1"/>
</dbReference>
<feature type="domain" description="Alcohol dehydrogenase iron-type/glycerol dehydrogenase GldA" evidence="2">
    <location>
        <begin position="9"/>
        <end position="173"/>
    </location>
</feature>
<dbReference type="Gene3D" id="3.40.50.1970">
    <property type="match status" value="1"/>
</dbReference>
<dbReference type="GO" id="GO:1990362">
    <property type="term" value="F:butanol dehydrogenase (NAD+) activity"/>
    <property type="evidence" value="ECO:0007669"/>
    <property type="project" value="InterPro"/>
</dbReference>
<dbReference type="InterPro" id="IPR018211">
    <property type="entry name" value="ADH_Fe_CS"/>
</dbReference>
<dbReference type="InterPro" id="IPR001670">
    <property type="entry name" value="ADH_Fe/GldA"/>
</dbReference>
<dbReference type="FunFam" id="3.40.50.1970:FF:000003">
    <property type="entry name" value="Alcohol dehydrogenase, iron-containing"/>
    <property type="match status" value="1"/>
</dbReference>
<evidence type="ECO:0000259" key="2">
    <source>
        <dbReference type="Pfam" id="PF00465"/>
    </source>
</evidence>
<proteinExistence type="predicted"/>
<dbReference type="EC" id="1.1.1.-" evidence="4"/>
<dbReference type="PROSITE" id="PS00060">
    <property type="entry name" value="ADH_IRON_2"/>
    <property type="match status" value="1"/>
</dbReference>
<dbReference type="InterPro" id="IPR056798">
    <property type="entry name" value="ADH_Fe_C"/>
</dbReference>
<dbReference type="SUPFAM" id="SSF56796">
    <property type="entry name" value="Dehydroquinate synthase-like"/>
    <property type="match status" value="1"/>
</dbReference>
<dbReference type="Pfam" id="PF25137">
    <property type="entry name" value="ADH_Fe_C"/>
    <property type="match status" value="1"/>
</dbReference>
<sequence>MNNFIFQNPTKIIFGKGTISSIKNEINKEKKILVTFGGGSVKSNGVYNQVMNALDQHNFVEFWGIEANPDISTLRRAIEFGKIEKCDYVLAVGGGSVIDGSKLIAAGIVYEGDAWDIVLKRDWTNHPTLPLSSVLTLPATGSEMNSGAVISNRENREKFAFYSKHPVFSVLDPETTYTLPKHQIACGLADTFIHVMEQYLTTPHQSPLMDRWAEGILQTIVETAPVALNDQTNYNAMSSFMLSATMALNGFVSMGVTQDWATHMIGHELTALLGLTHGHTLTIVLPGTMWVLRDEKGDKILQYGKRVFGIKCEDGENKEATIKLIINKTEEFFKSLGLKIKLSENGGDVATIEEIARRFNERGVKFGENRSVNSETAKKILEWVL</sequence>
<dbReference type="EMBL" id="VSSQ01000148">
    <property type="protein sequence ID" value="MPL81312.1"/>
    <property type="molecule type" value="Genomic_DNA"/>
</dbReference>
<dbReference type="GO" id="GO:1990002">
    <property type="term" value="F:methylglyoxal reductase (NADPH) (acetol producing) activity"/>
    <property type="evidence" value="ECO:0007669"/>
    <property type="project" value="TreeGrafter"/>
</dbReference>